<keyword evidence="5 15" id="KW-0378">Hydrolase</keyword>
<comment type="caution">
    <text evidence="18">The sequence shown here is derived from an EMBL/GenBank/DDBJ whole genome shotgun (WGS) entry which is preliminary data.</text>
</comment>
<dbReference type="GO" id="GO:0006281">
    <property type="term" value="P:DNA repair"/>
    <property type="evidence" value="ECO:0007669"/>
    <property type="project" value="UniProtKB-UniRule"/>
</dbReference>
<dbReference type="InterPro" id="IPR027417">
    <property type="entry name" value="P-loop_NTPase"/>
</dbReference>
<dbReference type="GO" id="GO:0003677">
    <property type="term" value="F:DNA binding"/>
    <property type="evidence" value="ECO:0007669"/>
    <property type="project" value="UniProtKB-KW"/>
</dbReference>
<keyword evidence="9 15" id="KW-0233">DNA recombination</keyword>
<keyword evidence="4 15" id="KW-0227">DNA damage</keyword>
<comment type="function">
    <text evidence="15">Plays a critical role in recombination and DNA repair. Helps process Holliday junction intermediates to mature products by catalyzing branch migration. Has replication fork regression activity, unwinds stalled or blocked replication forks to make a HJ that can be resolved. Has a DNA unwinding activity characteristic of a DNA helicase with 3'-5' polarity.</text>
</comment>
<organism evidence="18 19">
    <name type="scientific">Liquorilactobacillus satsumensis DSM 16230 = JCM 12392</name>
    <dbReference type="NCBI Taxonomy" id="1423801"/>
    <lineage>
        <taxon>Bacteria</taxon>
        <taxon>Bacillati</taxon>
        <taxon>Bacillota</taxon>
        <taxon>Bacilli</taxon>
        <taxon>Lactobacillales</taxon>
        <taxon>Lactobacillaceae</taxon>
        <taxon>Liquorilactobacillus</taxon>
    </lineage>
</organism>
<keyword evidence="3 15" id="KW-0547">Nucleotide-binding</keyword>
<evidence type="ECO:0000313" key="18">
    <source>
        <dbReference type="EMBL" id="KRL99892.1"/>
    </source>
</evidence>
<dbReference type="NCBIfam" id="NF008168">
    <property type="entry name" value="PRK10917.2-2"/>
    <property type="match status" value="1"/>
</dbReference>
<dbReference type="EC" id="5.6.2.4" evidence="13 15"/>
<keyword evidence="6 15" id="KW-0347">Helicase</keyword>
<evidence type="ECO:0000256" key="12">
    <source>
        <dbReference type="ARBA" id="ARBA00034617"/>
    </source>
</evidence>
<evidence type="ECO:0000256" key="15">
    <source>
        <dbReference type="RuleBase" id="RU363016"/>
    </source>
</evidence>
<evidence type="ECO:0000256" key="7">
    <source>
        <dbReference type="ARBA" id="ARBA00022840"/>
    </source>
</evidence>
<dbReference type="GO" id="GO:0043138">
    <property type="term" value="F:3'-5' DNA helicase activity"/>
    <property type="evidence" value="ECO:0007669"/>
    <property type="project" value="UniProtKB-EC"/>
</dbReference>
<dbReference type="Pfam" id="PF19833">
    <property type="entry name" value="RecG_dom3_C"/>
    <property type="match status" value="1"/>
</dbReference>
<reference evidence="18 19" key="1">
    <citation type="journal article" date="2015" name="Genome Announc.">
        <title>Expanding the biotechnology potential of lactobacilli through comparative genomics of 213 strains and associated genera.</title>
        <authorList>
            <person name="Sun Z."/>
            <person name="Harris H.M."/>
            <person name="McCann A."/>
            <person name="Guo C."/>
            <person name="Argimon S."/>
            <person name="Zhang W."/>
            <person name="Yang X."/>
            <person name="Jeffery I.B."/>
            <person name="Cooney J.C."/>
            <person name="Kagawa T.F."/>
            <person name="Liu W."/>
            <person name="Song Y."/>
            <person name="Salvetti E."/>
            <person name="Wrobel A."/>
            <person name="Rasinkangas P."/>
            <person name="Parkhill J."/>
            <person name="Rea M.C."/>
            <person name="O'Sullivan O."/>
            <person name="Ritari J."/>
            <person name="Douillard F.P."/>
            <person name="Paul Ross R."/>
            <person name="Yang R."/>
            <person name="Briner A.E."/>
            <person name="Felis G.E."/>
            <person name="de Vos W.M."/>
            <person name="Barrangou R."/>
            <person name="Klaenhammer T.R."/>
            <person name="Caufield P.W."/>
            <person name="Cui Y."/>
            <person name="Zhang H."/>
            <person name="O'Toole P.W."/>
        </authorList>
    </citation>
    <scope>NUCLEOTIDE SEQUENCE [LARGE SCALE GENOMIC DNA]</scope>
    <source>
        <strain evidence="18 19">DSM 16230</strain>
    </source>
</reference>
<evidence type="ECO:0000256" key="9">
    <source>
        <dbReference type="ARBA" id="ARBA00023172"/>
    </source>
</evidence>
<evidence type="ECO:0000256" key="13">
    <source>
        <dbReference type="ARBA" id="ARBA00034808"/>
    </source>
</evidence>
<dbReference type="Pfam" id="PF17191">
    <property type="entry name" value="RecG_wedge"/>
    <property type="match status" value="1"/>
</dbReference>
<dbReference type="AlphaFoldDB" id="A0A0R1V408"/>
<dbReference type="InterPro" id="IPR012340">
    <property type="entry name" value="NA-bd_OB-fold"/>
</dbReference>
<sequence length="681" mass="76278">MTKMKKLDDPVSVLPGVGPKKVVALNKLNINTIEDLLNAFPFRYEDFAARKLAEVNDQEKVALKGTVASEPVVSRFGRNKNRLNFRLLIEHEVIMVTFFNQAYLAKQIETGKEMAIYGKWDAKKQRLMGIKILAAAAEDELGGVYRSSKEIKQSQVKKLVAEAFQAYHELLVDLIPLALRKKYRLMSRVEMVRNIHFPDNATTAKLARRTGIFEEFFLFQVKVQYLKKHNRVADGIKLDYDLSKLKVLIAQLPFTLTAAQKRVVNEICADLHHDYHMNRLLQGDVGSGKTIVAAIALYAAVTAGFQAALMVPTEILAQQHAEKFAHLFKDLDVNLALLTSATLGRASQRKELLKNLANGQVDLVVGTHALIQDDVNFKKLGLVVTDEQHRFGVSQRQILRQKGHAPDVLMMTATPIPRTLALTTYGEMDVSTIDELPAGRKAIETIWLKNKQQEQAYAFIEKQLDNGAQVYIVSPLIAESEMMDLKNAEEVYLKAKKRLEPQYHVGLLHGKMKGEEKEQVMRAFKAQQLHVLVATTVIEVGVDVPNATVMMILDADRFGLAQLHQLRGRVGRGTQQSYCLLLADPKNEYGSARMKVMTQTNDGFVIAQKDLELRGQGDVLGSKQAGVPDFKLGDPVANLNVLQVAQKEAAQIVKDPMFTTGNQSELYRYVRRSLVTGMSFD</sequence>
<dbReference type="SUPFAM" id="SSF50249">
    <property type="entry name" value="Nucleic acid-binding proteins"/>
    <property type="match status" value="1"/>
</dbReference>
<dbReference type="SMART" id="SM00487">
    <property type="entry name" value="DEXDc"/>
    <property type="match status" value="1"/>
</dbReference>
<dbReference type="GO" id="GO:0006310">
    <property type="term" value="P:DNA recombination"/>
    <property type="evidence" value="ECO:0007669"/>
    <property type="project" value="UniProtKB-UniRule"/>
</dbReference>
<keyword evidence="7 15" id="KW-0067">ATP-binding</keyword>
<dbReference type="GO" id="GO:0005524">
    <property type="term" value="F:ATP binding"/>
    <property type="evidence" value="ECO:0007669"/>
    <property type="project" value="UniProtKB-KW"/>
</dbReference>
<comment type="similarity">
    <text evidence="1 15">Belongs to the helicase family. RecG subfamily.</text>
</comment>
<dbReference type="Pfam" id="PF00270">
    <property type="entry name" value="DEAD"/>
    <property type="match status" value="1"/>
</dbReference>
<evidence type="ECO:0000256" key="8">
    <source>
        <dbReference type="ARBA" id="ARBA00023125"/>
    </source>
</evidence>
<dbReference type="PROSITE" id="PS51194">
    <property type="entry name" value="HELICASE_CTER"/>
    <property type="match status" value="1"/>
</dbReference>
<evidence type="ECO:0000259" key="16">
    <source>
        <dbReference type="PROSITE" id="PS51192"/>
    </source>
</evidence>
<dbReference type="InterPro" id="IPR014001">
    <property type="entry name" value="Helicase_ATP-bd"/>
</dbReference>
<dbReference type="SUPFAM" id="SSF52540">
    <property type="entry name" value="P-loop containing nucleoside triphosphate hydrolases"/>
    <property type="match status" value="2"/>
</dbReference>
<dbReference type="Proteomes" id="UP000051166">
    <property type="component" value="Unassembled WGS sequence"/>
</dbReference>
<evidence type="ECO:0000259" key="17">
    <source>
        <dbReference type="PROSITE" id="PS51194"/>
    </source>
</evidence>
<keyword evidence="11" id="KW-0413">Isomerase</keyword>
<dbReference type="InterPro" id="IPR047112">
    <property type="entry name" value="RecG/Mfd"/>
</dbReference>
<dbReference type="NCBIfam" id="NF008165">
    <property type="entry name" value="PRK10917.1-3"/>
    <property type="match status" value="1"/>
</dbReference>
<feature type="domain" description="Helicase C-terminal" evidence="17">
    <location>
        <begin position="452"/>
        <end position="612"/>
    </location>
</feature>
<protein>
    <recommendedName>
        <fullName evidence="2 15">ATP-dependent DNA helicase RecG</fullName>
        <ecNumber evidence="13 15">5.6.2.4</ecNumber>
    </recommendedName>
</protein>
<feature type="domain" description="Helicase ATP-binding" evidence="16">
    <location>
        <begin position="270"/>
        <end position="433"/>
    </location>
</feature>
<dbReference type="CDD" id="cd04488">
    <property type="entry name" value="RecG_wedge_OBF"/>
    <property type="match status" value="1"/>
</dbReference>
<dbReference type="PANTHER" id="PTHR47964:SF1">
    <property type="entry name" value="ATP-DEPENDENT DNA HELICASE HOMOLOG RECG, CHLOROPLASTIC"/>
    <property type="match status" value="1"/>
</dbReference>
<keyword evidence="8" id="KW-0238">DNA-binding</keyword>
<evidence type="ECO:0000256" key="11">
    <source>
        <dbReference type="ARBA" id="ARBA00023235"/>
    </source>
</evidence>
<dbReference type="PROSITE" id="PS51192">
    <property type="entry name" value="HELICASE_ATP_BIND_1"/>
    <property type="match status" value="1"/>
</dbReference>
<evidence type="ECO:0000256" key="6">
    <source>
        <dbReference type="ARBA" id="ARBA00022806"/>
    </source>
</evidence>
<evidence type="ECO:0000256" key="3">
    <source>
        <dbReference type="ARBA" id="ARBA00022741"/>
    </source>
</evidence>
<keyword evidence="19" id="KW-1185">Reference proteome</keyword>
<name>A0A0R1V408_9LACO</name>
<dbReference type="EMBL" id="AZFQ01000019">
    <property type="protein sequence ID" value="KRL99892.1"/>
    <property type="molecule type" value="Genomic_DNA"/>
</dbReference>
<dbReference type="InterPro" id="IPR004609">
    <property type="entry name" value="ATP-dep_DNA_helicase_RecG"/>
</dbReference>
<dbReference type="PATRIC" id="fig|1423801.4.peg.2487"/>
<dbReference type="CDD" id="cd17992">
    <property type="entry name" value="DEXHc_RecG"/>
    <property type="match status" value="1"/>
</dbReference>
<dbReference type="CDD" id="cd18811">
    <property type="entry name" value="SF2_C_RecG"/>
    <property type="match status" value="1"/>
</dbReference>
<dbReference type="STRING" id="1423801.FD50_GL002428"/>
<dbReference type="PANTHER" id="PTHR47964">
    <property type="entry name" value="ATP-DEPENDENT DNA HELICASE HOMOLOG RECG, CHLOROPLASTIC"/>
    <property type="match status" value="1"/>
</dbReference>
<dbReference type="InterPro" id="IPR033454">
    <property type="entry name" value="RecG_wedge"/>
</dbReference>
<dbReference type="NCBIfam" id="TIGR00643">
    <property type="entry name" value="recG"/>
    <property type="match status" value="1"/>
</dbReference>
<comment type="catalytic activity">
    <reaction evidence="14 15">
        <text>ATP + H2O = ADP + phosphate + H(+)</text>
        <dbReference type="Rhea" id="RHEA:13065"/>
        <dbReference type="ChEBI" id="CHEBI:15377"/>
        <dbReference type="ChEBI" id="CHEBI:15378"/>
        <dbReference type="ChEBI" id="CHEBI:30616"/>
        <dbReference type="ChEBI" id="CHEBI:43474"/>
        <dbReference type="ChEBI" id="CHEBI:456216"/>
        <dbReference type="EC" id="5.6.2.4"/>
    </reaction>
</comment>
<keyword evidence="10 15" id="KW-0234">DNA repair</keyword>
<evidence type="ECO:0000256" key="4">
    <source>
        <dbReference type="ARBA" id="ARBA00022763"/>
    </source>
</evidence>
<accession>A0A0R1V408</accession>
<dbReference type="SMART" id="SM00490">
    <property type="entry name" value="HELICc"/>
    <property type="match status" value="1"/>
</dbReference>
<gene>
    <name evidence="18" type="ORF">FD50_GL002428</name>
</gene>
<comment type="catalytic activity">
    <reaction evidence="12 15">
        <text>Couples ATP hydrolysis with the unwinding of duplex DNA by translocating in the 3'-5' direction.</text>
        <dbReference type="EC" id="5.6.2.4"/>
    </reaction>
</comment>
<evidence type="ECO:0000256" key="10">
    <source>
        <dbReference type="ARBA" id="ARBA00023204"/>
    </source>
</evidence>
<evidence type="ECO:0000256" key="1">
    <source>
        <dbReference type="ARBA" id="ARBA00007504"/>
    </source>
</evidence>
<dbReference type="Pfam" id="PF00271">
    <property type="entry name" value="Helicase_C"/>
    <property type="match status" value="1"/>
</dbReference>
<proteinExistence type="inferred from homology"/>
<dbReference type="InterPro" id="IPR011545">
    <property type="entry name" value="DEAD/DEAH_box_helicase_dom"/>
</dbReference>
<evidence type="ECO:0000256" key="5">
    <source>
        <dbReference type="ARBA" id="ARBA00022801"/>
    </source>
</evidence>
<dbReference type="GO" id="GO:0016887">
    <property type="term" value="F:ATP hydrolysis activity"/>
    <property type="evidence" value="ECO:0007669"/>
    <property type="project" value="RHEA"/>
</dbReference>
<evidence type="ECO:0000313" key="19">
    <source>
        <dbReference type="Proteomes" id="UP000051166"/>
    </source>
</evidence>
<evidence type="ECO:0000256" key="2">
    <source>
        <dbReference type="ARBA" id="ARBA00017846"/>
    </source>
</evidence>
<dbReference type="Gene3D" id="2.40.50.140">
    <property type="entry name" value="Nucleic acid-binding proteins"/>
    <property type="match status" value="1"/>
</dbReference>
<dbReference type="InterPro" id="IPR045562">
    <property type="entry name" value="RecG_dom3_C"/>
</dbReference>
<evidence type="ECO:0000256" key="14">
    <source>
        <dbReference type="ARBA" id="ARBA00048988"/>
    </source>
</evidence>
<dbReference type="Gene3D" id="3.40.50.300">
    <property type="entry name" value="P-loop containing nucleotide triphosphate hydrolases"/>
    <property type="match status" value="2"/>
</dbReference>
<dbReference type="InterPro" id="IPR001650">
    <property type="entry name" value="Helicase_C-like"/>
</dbReference>